<dbReference type="SUPFAM" id="SSF81296">
    <property type="entry name" value="E set domains"/>
    <property type="match status" value="1"/>
</dbReference>
<accession>A0A2W5B2H1</accession>
<dbReference type="Gene3D" id="3.20.20.80">
    <property type="entry name" value="Glycosidases"/>
    <property type="match status" value="1"/>
</dbReference>
<gene>
    <name evidence="3" type="ORF">DI609_07185</name>
</gene>
<name>A0A2W5B2H1_9CORY</name>
<dbReference type="InterPro" id="IPR014756">
    <property type="entry name" value="Ig_E-set"/>
</dbReference>
<reference evidence="3 4" key="1">
    <citation type="submission" date="2017-11" db="EMBL/GenBank/DDBJ databases">
        <title>Infants hospitalized years apart are colonized by the same room-sourced microbial strains.</title>
        <authorList>
            <person name="Brooks B."/>
            <person name="Olm M.R."/>
            <person name="Firek B.A."/>
            <person name="Baker R."/>
            <person name="Thomas B.C."/>
            <person name="Morowitz M.J."/>
            <person name="Banfield J.F."/>
        </authorList>
    </citation>
    <scope>NUCLEOTIDE SEQUENCE [LARGE SCALE GENOMIC DNA]</scope>
    <source>
        <strain evidence="3">S2_012_000_R3_87</strain>
    </source>
</reference>
<dbReference type="GO" id="GO:0005975">
    <property type="term" value="P:carbohydrate metabolic process"/>
    <property type="evidence" value="ECO:0007669"/>
    <property type="project" value="InterPro"/>
</dbReference>
<dbReference type="EMBL" id="QFNY01000159">
    <property type="protein sequence ID" value="PZO99993.1"/>
    <property type="molecule type" value="Genomic_DNA"/>
</dbReference>
<evidence type="ECO:0000313" key="3">
    <source>
        <dbReference type="EMBL" id="PZO99993.1"/>
    </source>
</evidence>
<sequence>MTETRANASYSRQVWPGSASPLGSTFDGAGTNFAIFSEAADKVELCLIDQDGTEERVELTEVTAHVWHAYLPNVAPGQRYGFRVHGPYEPEKGLRCDPSKLLVDPYARAFDGDFDGDASLYSYDIFADEPGTGRNEDDSLGHTMLSVVINPFFEWHGDNRPHTPVNETIIYEAHVKGMTMTHPD</sequence>
<dbReference type="Gene3D" id="2.60.40.10">
    <property type="entry name" value="Immunoglobulins"/>
    <property type="match status" value="1"/>
</dbReference>
<feature type="non-terminal residue" evidence="3">
    <location>
        <position position="184"/>
    </location>
</feature>
<dbReference type="AlphaFoldDB" id="A0A2W5B2H1"/>
<protein>
    <submittedName>
        <fullName evidence="3">Glycogen debranching enzyme</fullName>
    </submittedName>
</protein>
<dbReference type="GO" id="GO:0004553">
    <property type="term" value="F:hydrolase activity, hydrolyzing O-glycosyl compounds"/>
    <property type="evidence" value="ECO:0007669"/>
    <property type="project" value="InterPro"/>
</dbReference>
<dbReference type="CDD" id="cd02856">
    <property type="entry name" value="E_set_GDE_Isoamylase_N"/>
    <property type="match status" value="1"/>
</dbReference>
<dbReference type="Pfam" id="PF02922">
    <property type="entry name" value="CBM_48"/>
    <property type="match status" value="1"/>
</dbReference>
<comment type="similarity">
    <text evidence="1">Belongs to the glycosyl hydrolase 13 family.</text>
</comment>
<dbReference type="Proteomes" id="UP000249451">
    <property type="component" value="Unassembled WGS sequence"/>
</dbReference>
<evidence type="ECO:0000313" key="4">
    <source>
        <dbReference type="Proteomes" id="UP000249451"/>
    </source>
</evidence>
<dbReference type="InterPro" id="IPR044505">
    <property type="entry name" value="GlgX_Isoamylase_N_E_set"/>
</dbReference>
<evidence type="ECO:0000256" key="1">
    <source>
        <dbReference type="ARBA" id="ARBA00008061"/>
    </source>
</evidence>
<evidence type="ECO:0000259" key="2">
    <source>
        <dbReference type="Pfam" id="PF02922"/>
    </source>
</evidence>
<feature type="domain" description="Glycoside hydrolase family 13 N-terminal" evidence="2">
    <location>
        <begin position="21"/>
        <end position="107"/>
    </location>
</feature>
<organism evidence="3 4">
    <name type="scientific">Corynebacterium urealyticum</name>
    <dbReference type="NCBI Taxonomy" id="43771"/>
    <lineage>
        <taxon>Bacteria</taxon>
        <taxon>Bacillati</taxon>
        <taxon>Actinomycetota</taxon>
        <taxon>Actinomycetes</taxon>
        <taxon>Mycobacteriales</taxon>
        <taxon>Corynebacteriaceae</taxon>
        <taxon>Corynebacterium</taxon>
    </lineage>
</organism>
<dbReference type="PANTHER" id="PTHR43002">
    <property type="entry name" value="GLYCOGEN DEBRANCHING ENZYME"/>
    <property type="match status" value="1"/>
</dbReference>
<comment type="caution">
    <text evidence="3">The sequence shown here is derived from an EMBL/GenBank/DDBJ whole genome shotgun (WGS) entry which is preliminary data.</text>
</comment>
<proteinExistence type="inferred from homology"/>
<dbReference type="InterPro" id="IPR013783">
    <property type="entry name" value="Ig-like_fold"/>
</dbReference>
<dbReference type="InterPro" id="IPR004193">
    <property type="entry name" value="Glyco_hydro_13_N"/>
</dbReference>